<feature type="transmembrane region" description="Helical" evidence="5">
    <location>
        <begin position="180"/>
        <end position="201"/>
    </location>
</feature>
<dbReference type="PRINTS" id="PR01000">
    <property type="entry name" value="SREBPS2PTASE"/>
</dbReference>
<dbReference type="GO" id="GO:0031293">
    <property type="term" value="P:membrane protein intracellular domain proteolysis"/>
    <property type="evidence" value="ECO:0007669"/>
    <property type="project" value="TreeGrafter"/>
</dbReference>
<name>A0A833EB36_9CREN</name>
<protein>
    <recommendedName>
        <fullName evidence="6">Peptidase M50 domain-containing protein</fullName>
    </recommendedName>
</protein>
<dbReference type="Proteomes" id="UP000600071">
    <property type="component" value="Unassembled WGS sequence"/>
</dbReference>
<evidence type="ECO:0000256" key="1">
    <source>
        <dbReference type="ARBA" id="ARBA00004127"/>
    </source>
</evidence>
<dbReference type="InterPro" id="IPR001193">
    <property type="entry name" value="MBTPS2"/>
</dbReference>
<feature type="transmembrane region" description="Helical" evidence="5">
    <location>
        <begin position="58"/>
        <end position="84"/>
    </location>
</feature>
<dbReference type="GO" id="GO:0016020">
    <property type="term" value="C:membrane"/>
    <property type="evidence" value="ECO:0007669"/>
    <property type="project" value="InterPro"/>
</dbReference>
<evidence type="ECO:0000313" key="8">
    <source>
        <dbReference type="Proteomes" id="UP000600071"/>
    </source>
</evidence>
<evidence type="ECO:0000256" key="2">
    <source>
        <dbReference type="ARBA" id="ARBA00022692"/>
    </source>
</evidence>
<reference evidence="7" key="1">
    <citation type="journal article" date="2020" name="ISME J.">
        <title>Gammaproteobacteria mediating utilization of methyl-, sulfur- and petroleum organic compounds in deep ocean hydrothermal plumes.</title>
        <authorList>
            <person name="Zhou Z."/>
            <person name="Liu Y."/>
            <person name="Pan J."/>
            <person name="Cron B.R."/>
            <person name="Toner B.M."/>
            <person name="Anantharaman K."/>
            <person name="Breier J.A."/>
            <person name="Dick G.J."/>
            <person name="Li M."/>
        </authorList>
    </citation>
    <scope>NUCLEOTIDE SEQUENCE</scope>
    <source>
        <strain evidence="7">SZUA-1523</strain>
    </source>
</reference>
<dbReference type="SUPFAM" id="SSF50156">
    <property type="entry name" value="PDZ domain-like"/>
    <property type="match status" value="1"/>
</dbReference>
<dbReference type="GO" id="GO:0005737">
    <property type="term" value="C:cytoplasm"/>
    <property type="evidence" value="ECO:0007669"/>
    <property type="project" value="TreeGrafter"/>
</dbReference>
<dbReference type="PANTHER" id="PTHR13325:SF3">
    <property type="entry name" value="MEMBRANE-BOUND TRANSCRIPTION FACTOR SITE-2 PROTEASE"/>
    <property type="match status" value="1"/>
</dbReference>
<feature type="transmembrane region" description="Helical" evidence="5">
    <location>
        <begin position="104"/>
        <end position="129"/>
    </location>
</feature>
<evidence type="ECO:0000256" key="4">
    <source>
        <dbReference type="ARBA" id="ARBA00023136"/>
    </source>
</evidence>
<feature type="domain" description="Peptidase M50" evidence="6">
    <location>
        <begin position="120"/>
        <end position="380"/>
    </location>
</feature>
<sequence length="387" mass="41595">MAGSLNMLLAYLAAWITLTTILWKLRGDKENSRLAISPLMIVLRVPSSFKVFDKLRSCWLLGLAFDLGVIATFLLMAEFYRITITRLIDLMRGHTGGVAPIMPIIPGVTISLETFLYLLPGLSLAIIFHELSHALAARYEGIKVKSTGFLVALGILPAAFVEPDDKELARAPLRSRLRVYAAGILANIVLFAMVTAVIMLLTQSGAYITIIDVSPGSFAEKAGIQRGDVFTSIVVNGTSLSDVPSFMNYLMKLRAENGGTLSNVTLVVVFVKPSGENITVVKPAAPNDTADREVYERIGIYLGDAPASLVRSGISGPTAHSIFVILMLASMINIGLAVINAAPLFVTDGAQILRDIAVEKLGEDRGKLVASIISTMTLAVLLPNIQL</sequence>
<accession>A0A833EB36</accession>
<dbReference type="Gene3D" id="2.30.42.10">
    <property type="match status" value="1"/>
</dbReference>
<evidence type="ECO:0000256" key="3">
    <source>
        <dbReference type="ARBA" id="ARBA00022989"/>
    </source>
</evidence>
<comment type="subcellular location">
    <subcellularLocation>
        <location evidence="1">Endomembrane system</location>
        <topology evidence="1">Multi-pass membrane protein</topology>
    </subcellularLocation>
</comment>
<dbReference type="PANTHER" id="PTHR13325">
    <property type="entry name" value="PROTEASE M50 MEMBRANE-BOUND TRANSCRIPTION FACTOR SITE 2 PROTEASE"/>
    <property type="match status" value="1"/>
</dbReference>
<evidence type="ECO:0000259" key="6">
    <source>
        <dbReference type="Pfam" id="PF02163"/>
    </source>
</evidence>
<evidence type="ECO:0000313" key="7">
    <source>
        <dbReference type="EMBL" id="HIQ23868.1"/>
    </source>
</evidence>
<dbReference type="InterPro" id="IPR036034">
    <property type="entry name" value="PDZ_sf"/>
</dbReference>
<keyword evidence="4 5" id="KW-0472">Membrane</keyword>
<dbReference type="AlphaFoldDB" id="A0A833EB36"/>
<keyword evidence="2 5" id="KW-0812">Transmembrane</keyword>
<feature type="transmembrane region" description="Helical" evidence="5">
    <location>
        <begin position="6"/>
        <end position="25"/>
    </location>
</feature>
<feature type="transmembrane region" description="Helical" evidence="5">
    <location>
        <begin position="321"/>
        <end position="346"/>
    </location>
</feature>
<proteinExistence type="predicted"/>
<gene>
    <name evidence="7" type="ORF">EYH50_02330</name>
</gene>
<dbReference type="InterPro" id="IPR008915">
    <property type="entry name" value="Peptidase_M50"/>
</dbReference>
<dbReference type="GO" id="GO:0004222">
    <property type="term" value="F:metalloendopeptidase activity"/>
    <property type="evidence" value="ECO:0007669"/>
    <property type="project" value="InterPro"/>
</dbReference>
<keyword evidence="3 5" id="KW-1133">Transmembrane helix</keyword>
<comment type="caution">
    <text evidence="7">The sequence shown here is derived from an EMBL/GenBank/DDBJ whole genome shotgun (WGS) entry which is preliminary data.</text>
</comment>
<organism evidence="7 8">
    <name type="scientific">Pyrodictium delaneyi</name>
    <dbReference type="NCBI Taxonomy" id="1273541"/>
    <lineage>
        <taxon>Archaea</taxon>
        <taxon>Thermoproteota</taxon>
        <taxon>Thermoprotei</taxon>
        <taxon>Desulfurococcales</taxon>
        <taxon>Pyrodictiaceae</taxon>
        <taxon>Pyrodictium</taxon>
    </lineage>
</organism>
<dbReference type="GO" id="GO:0012505">
    <property type="term" value="C:endomembrane system"/>
    <property type="evidence" value="ECO:0007669"/>
    <property type="project" value="UniProtKB-SubCell"/>
</dbReference>
<evidence type="ECO:0000256" key="5">
    <source>
        <dbReference type="SAM" id="Phobius"/>
    </source>
</evidence>
<dbReference type="EMBL" id="DQVR01000050">
    <property type="protein sequence ID" value="HIQ23868.1"/>
    <property type="molecule type" value="Genomic_DNA"/>
</dbReference>
<dbReference type="Pfam" id="PF02163">
    <property type="entry name" value="Peptidase_M50"/>
    <property type="match status" value="1"/>
</dbReference>